<evidence type="ECO:0000313" key="7">
    <source>
        <dbReference type="Proteomes" id="UP000465846"/>
    </source>
</evidence>
<dbReference type="EMBL" id="CP048739">
    <property type="protein sequence ID" value="QIB74304.1"/>
    <property type="molecule type" value="Genomic_DNA"/>
</dbReference>
<keyword evidence="3" id="KW-0732">Signal</keyword>
<reference evidence="6 7" key="1">
    <citation type="submission" date="2020-02" db="EMBL/GenBank/DDBJ databases">
        <title>Whole genome sequence of Halogeometricum borinquense strain wsp4.</title>
        <authorList>
            <person name="Verma D.K."/>
            <person name="Gopal K."/>
            <person name="Prasad E.S."/>
        </authorList>
    </citation>
    <scope>NUCLEOTIDE SEQUENCE [LARGE SCALE GENOMIC DNA]</scope>
    <source>
        <strain evidence="7">wsp4</strain>
    </source>
</reference>
<dbReference type="RefSeq" id="WP_163486240.1">
    <property type="nucleotide sequence ID" value="NZ_CP048739.1"/>
</dbReference>
<protein>
    <submittedName>
        <fullName evidence="6">ABC transporter substrate-binding protein</fullName>
    </submittedName>
</protein>
<dbReference type="PANTHER" id="PTHR30532:SF1">
    <property type="entry name" value="IRON(3+)-HYDROXAMATE-BINDING PROTEIN FHUD"/>
    <property type="match status" value="1"/>
</dbReference>
<proteinExistence type="predicted"/>
<dbReference type="Gene3D" id="3.40.50.1980">
    <property type="entry name" value="Nitrogenase molybdenum iron protein domain"/>
    <property type="match status" value="2"/>
</dbReference>
<evidence type="ECO:0000256" key="2">
    <source>
        <dbReference type="ARBA" id="ARBA00022448"/>
    </source>
</evidence>
<evidence type="ECO:0000313" key="6">
    <source>
        <dbReference type="EMBL" id="QIB74304.1"/>
    </source>
</evidence>
<dbReference type="InterPro" id="IPR002491">
    <property type="entry name" value="ABC_transptr_periplasmic_BD"/>
</dbReference>
<accession>A0A6C0UFQ7</accession>
<dbReference type="SUPFAM" id="SSF53807">
    <property type="entry name" value="Helical backbone' metal receptor"/>
    <property type="match status" value="1"/>
</dbReference>
<keyword evidence="2" id="KW-0813">Transport</keyword>
<evidence type="ECO:0000256" key="1">
    <source>
        <dbReference type="ARBA" id="ARBA00004196"/>
    </source>
</evidence>
<feature type="compositionally biased region" description="Low complexity" evidence="4">
    <location>
        <begin position="36"/>
        <end position="58"/>
    </location>
</feature>
<feature type="region of interest" description="Disordered" evidence="4">
    <location>
        <begin position="32"/>
        <end position="62"/>
    </location>
</feature>
<gene>
    <name evidence="6" type="ORF">G3I44_08430</name>
</gene>
<evidence type="ECO:0000256" key="3">
    <source>
        <dbReference type="ARBA" id="ARBA00022729"/>
    </source>
</evidence>
<organism evidence="6 7">
    <name type="scientific">Halogeometricum borinquense</name>
    <dbReference type="NCBI Taxonomy" id="60847"/>
    <lineage>
        <taxon>Archaea</taxon>
        <taxon>Methanobacteriati</taxon>
        <taxon>Methanobacteriota</taxon>
        <taxon>Stenosarchaea group</taxon>
        <taxon>Halobacteria</taxon>
        <taxon>Halobacteriales</taxon>
        <taxon>Haloferacaceae</taxon>
        <taxon>Halogeometricum</taxon>
    </lineage>
</organism>
<evidence type="ECO:0000256" key="4">
    <source>
        <dbReference type="SAM" id="MobiDB-lite"/>
    </source>
</evidence>
<evidence type="ECO:0000259" key="5">
    <source>
        <dbReference type="PROSITE" id="PS50983"/>
    </source>
</evidence>
<dbReference type="AlphaFoldDB" id="A0A6C0UFQ7"/>
<feature type="domain" description="Fe/B12 periplasmic-binding" evidence="5">
    <location>
        <begin position="80"/>
        <end position="398"/>
    </location>
</feature>
<name>A0A6C0UFQ7_9EURY</name>
<dbReference type="PANTHER" id="PTHR30532">
    <property type="entry name" value="IRON III DICITRATE-BINDING PERIPLASMIC PROTEIN"/>
    <property type="match status" value="1"/>
</dbReference>
<dbReference type="InterPro" id="IPR051313">
    <property type="entry name" value="Bact_iron-sidero_bind"/>
</dbReference>
<dbReference type="Proteomes" id="UP000465846">
    <property type="component" value="Chromosome"/>
</dbReference>
<comment type="subcellular location">
    <subcellularLocation>
        <location evidence="1">Cell envelope</location>
    </subcellularLocation>
</comment>
<dbReference type="GeneID" id="44079421"/>
<dbReference type="PROSITE" id="PS51257">
    <property type="entry name" value="PROKAR_LIPOPROTEIN"/>
    <property type="match status" value="1"/>
</dbReference>
<dbReference type="PROSITE" id="PS50983">
    <property type="entry name" value="FE_B12_PBP"/>
    <property type="match status" value="1"/>
</dbReference>
<dbReference type="Pfam" id="PF01497">
    <property type="entry name" value="Peripla_BP_2"/>
    <property type="match status" value="1"/>
</dbReference>
<sequence>MRMLRETSTRRDALKVGSALIGSGFLAGCTSSGLQSTPPSDSTSSGTSRGTSTDTATTKQSYSVSLDPVGTVSFEQPPETVVSGWGFVGDVLMALGQADRIVGMSRPGFWFQGFYELLPGVSMRDTTAIPNTVSKGYSLNEELLYELDPDLLATDPNRFIAWYGSDTATVESLVDDIAPFFGNESRSKRPSGWPNWPTGEDYDYYDIPEFVERYGQVFQEQKRATAMVDLYETTLDDITSRLPPLDERPTVGVLSAFTNPENSGHFGVSNPIPALDATHELKHYGDLGVVDAFAEQYGEERGHYDLTVGFEGLLAIDPDVLIFDEAVNALGGQTVYGNTKAYERTLELLRTDDIGRRLTAVQNDRLYPGGTGSQGPIINLFQTEMLAKQLYPAEFGPWRGLGETPTDEQLFDRQRVADIINGDL</sequence>